<dbReference type="KEGG" id="cph:Cpha266_2574"/>
<evidence type="ECO:0000313" key="2">
    <source>
        <dbReference type="Proteomes" id="UP000008701"/>
    </source>
</evidence>
<dbReference type="Proteomes" id="UP000008701">
    <property type="component" value="Chromosome"/>
</dbReference>
<dbReference type="EMBL" id="CP000492">
    <property type="protein sequence ID" value="ABL66562.1"/>
    <property type="molecule type" value="Genomic_DNA"/>
</dbReference>
<keyword evidence="2" id="KW-1185">Reference proteome</keyword>
<organism evidence="1 2">
    <name type="scientific">Chlorobium phaeobacteroides (strain DSM 266 / SMG 266 / 2430)</name>
    <dbReference type="NCBI Taxonomy" id="290317"/>
    <lineage>
        <taxon>Bacteria</taxon>
        <taxon>Pseudomonadati</taxon>
        <taxon>Chlorobiota</taxon>
        <taxon>Chlorobiia</taxon>
        <taxon>Chlorobiales</taxon>
        <taxon>Chlorobiaceae</taxon>
        <taxon>Chlorobium/Pelodictyon group</taxon>
        <taxon>Chlorobium</taxon>
    </lineage>
</organism>
<accession>A1BJI5</accession>
<dbReference type="STRING" id="290317.Cpha266_2574"/>
<dbReference type="OrthoDB" id="593634at2"/>
<proteinExistence type="predicted"/>
<dbReference type="RefSeq" id="WP_011746337.1">
    <property type="nucleotide sequence ID" value="NC_008639.1"/>
</dbReference>
<sequence length="492" mass="54233">MNHSITTSSLNQLLGIPRDTPLHLDEMCKRLRPVLYPAPAISDRLERFCQALSASMATLGIELTTPEKGSLPNGRFRPGTVILAPGEFPDNLLAINRVSTLYNNIIVGIYDEPAPLTPEATAQERLDIIVRRLARDMVHMLIFVTDHSWTLCTMNGGVVTLKGPCPDKNDVRCTLVPKLTAQVVPPKPEDLDILHPAKQDEPMASDAMAEDFLLCSALWSNSSYLLTHTSRENLPYRNDYYKKIVARYLDERNGMSYGFFARQLPVKTEAAIKQEPGPAGANNNNAKKTMLPVRVLNQTYLVPIPAVTILTTRSGCRKNNLNTKTDLVEITLNNGRISMKTAGMLPEGTTAKPSFDTLTIAAHALGNALVASILKTAKPESSFPRYLERHGASMTHWHGVARKEHIPEGYFLHGENNPPVSCSTPQSAAYSLLGKIEALEQALEAEIDYQGDVHLEPNHGTNIVGTLTLAETARILRQYQNAPNPRTPPLQK</sequence>
<dbReference type="HOGENOM" id="CLU_559846_0_0_10"/>
<evidence type="ECO:0000313" key="1">
    <source>
        <dbReference type="EMBL" id="ABL66562.1"/>
    </source>
</evidence>
<dbReference type="eggNOG" id="ENOG50335J6">
    <property type="taxonomic scope" value="Bacteria"/>
</dbReference>
<dbReference type="AlphaFoldDB" id="A1BJI5"/>
<gene>
    <name evidence="1" type="ordered locus">Cpha266_2574</name>
</gene>
<protein>
    <submittedName>
        <fullName evidence="1">Uncharacterized protein</fullName>
    </submittedName>
</protein>
<name>A1BJI5_CHLPD</name>
<reference evidence="1 2" key="1">
    <citation type="submission" date="2006-12" db="EMBL/GenBank/DDBJ databases">
        <title>Complete sequence of Chlorobium phaeobacteroides DSM 266.</title>
        <authorList>
            <consortium name="US DOE Joint Genome Institute"/>
            <person name="Copeland A."/>
            <person name="Lucas S."/>
            <person name="Lapidus A."/>
            <person name="Barry K."/>
            <person name="Detter J.C."/>
            <person name="Glavina del Rio T."/>
            <person name="Hammon N."/>
            <person name="Israni S."/>
            <person name="Pitluck S."/>
            <person name="Goltsman E."/>
            <person name="Schmutz J."/>
            <person name="Larimer F."/>
            <person name="Land M."/>
            <person name="Hauser L."/>
            <person name="Mikhailova N."/>
            <person name="Li T."/>
            <person name="Overmann J."/>
            <person name="Bryant D.A."/>
            <person name="Richardson P."/>
        </authorList>
    </citation>
    <scope>NUCLEOTIDE SEQUENCE [LARGE SCALE GENOMIC DNA]</scope>
    <source>
        <strain evidence="1 2">DSM 266</strain>
    </source>
</reference>